<evidence type="ECO:0000313" key="4">
    <source>
        <dbReference type="Proteomes" id="UP001549145"/>
    </source>
</evidence>
<feature type="coiled-coil region" evidence="1">
    <location>
        <begin position="321"/>
        <end position="348"/>
    </location>
</feature>
<dbReference type="Proteomes" id="UP001549145">
    <property type="component" value="Unassembled WGS sequence"/>
</dbReference>
<feature type="transmembrane region" description="Helical" evidence="2">
    <location>
        <begin position="268"/>
        <end position="290"/>
    </location>
</feature>
<keyword evidence="1" id="KW-0175">Coiled coil</keyword>
<keyword evidence="4" id="KW-1185">Reference proteome</keyword>
<evidence type="ECO:0000256" key="1">
    <source>
        <dbReference type="SAM" id="Coils"/>
    </source>
</evidence>
<keyword evidence="2" id="KW-0472">Membrane</keyword>
<name>A0ABV2LAW3_9HYPH</name>
<keyword evidence="2" id="KW-0812">Transmembrane</keyword>
<comment type="caution">
    <text evidence="3">The sequence shown here is derived from an EMBL/GenBank/DDBJ whole genome shotgun (WGS) entry which is preliminary data.</text>
</comment>
<feature type="transmembrane region" description="Helical" evidence="2">
    <location>
        <begin position="227"/>
        <end position="248"/>
    </location>
</feature>
<evidence type="ECO:0000313" key="3">
    <source>
        <dbReference type="EMBL" id="MET3694769.1"/>
    </source>
</evidence>
<sequence>MSLDEYRSLDLRVDGPIAADLAAQLDEEAPRPVLPLSAPHGASAETPALLTPAMLAWYQRHVASARRSALAEVRRAFAQDPMASGNHGFLLEAELDRVEQTKQGHLRTEREIFYQRRAVSDLTAEIDRLHAAYDHKRSEHGRDAGAWNPVLKYGGVVAIMLLEFPLNLSSFLKIDFLTPALATASVCLIAILFAFSSHLIGRILRQWSERFGDDVTARLRADSYRQLGLGFVLFAIGAAAIVFSRSYLVAEAVARQAALGEEGGSPVSIYGIALIGNLAVYAAAVAWVLFTEDPVPDFAEERRRLDRLKARQQRFYRTGLERQKQQRIEQARRECEQLVRREADQMKRLRNYGSYRGQFDEVRRHDARVLALLQGYRGRLVAETRRRGLQTTFTYDDLSSGDIGTKRDLDGDAYLSRPLALGHA</sequence>
<proteinExistence type="predicted"/>
<feature type="transmembrane region" description="Helical" evidence="2">
    <location>
        <begin position="180"/>
        <end position="200"/>
    </location>
</feature>
<feature type="transmembrane region" description="Helical" evidence="2">
    <location>
        <begin position="150"/>
        <end position="168"/>
    </location>
</feature>
<accession>A0ABV2LAW3</accession>
<dbReference type="RefSeq" id="WP_238281939.1">
    <property type="nucleotide sequence ID" value="NZ_BPQL01000145.1"/>
</dbReference>
<gene>
    <name evidence="3" type="ORF">ABID43_004332</name>
</gene>
<protein>
    <submittedName>
        <fullName evidence="3">YD repeat-containing protein</fullName>
    </submittedName>
</protein>
<organism evidence="3 4">
    <name type="scientific">Methylobacterium goesingense</name>
    <dbReference type="NCBI Taxonomy" id="243690"/>
    <lineage>
        <taxon>Bacteria</taxon>
        <taxon>Pseudomonadati</taxon>
        <taxon>Pseudomonadota</taxon>
        <taxon>Alphaproteobacteria</taxon>
        <taxon>Hyphomicrobiales</taxon>
        <taxon>Methylobacteriaceae</taxon>
        <taxon>Methylobacterium</taxon>
    </lineage>
</organism>
<keyword evidence="2" id="KW-1133">Transmembrane helix</keyword>
<evidence type="ECO:0000256" key="2">
    <source>
        <dbReference type="SAM" id="Phobius"/>
    </source>
</evidence>
<reference evidence="3 4" key="1">
    <citation type="submission" date="2024-06" db="EMBL/GenBank/DDBJ databases">
        <title>Genomic Encyclopedia of Type Strains, Phase IV (KMG-IV): sequencing the most valuable type-strain genomes for metagenomic binning, comparative biology and taxonomic classification.</title>
        <authorList>
            <person name="Goeker M."/>
        </authorList>
    </citation>
    <scope>NUCLEOTIDE SEQUENCE [LARGE SCALE GENOMIC DNA]</scope>
    <source>
        <strain evidence="3 4">DSM 21331</strain>
    </source>
</reference>
<dbReference type="EMBL" id="JBEPMM010000018">
    <property type="protein sequence ID" value="MET3694769.1"/>
    <property type="molecule type" value="Genomic_DNA"/>
</dbReference>